<dbReference type="Proteomes" id="UP000070412">
    <property type="component" value="Unassembled WGS sequence"/>
</dbReference>
<sequence length="519" mass="58318">MERLFLKLSQEDDFRHPNYSNDLLVEMDRNSQNFVLDDCSSTIDNNTSSLDPSTMIFSNGSASFTKSRAHFLQLSPPSLTTFTNTKCHSLEAQKNPIEHYKQLDPDSLIEPRSFKTNSLNANSKLNNNDYMDAAKSFIKISPCSNKNLPTSSNKSRSYSVHGQNRSVNSFEKINVLCRKHRIRLFRRVPELIITMLLPALEVALFCLCMGRDPTSVQMAVCNQEDPPFLSLLFLKSIDSDFIALKYYKTPEEAIDSVRNADTYSAIVLAKNFSNVLRHFGQNAIGPPMLSQNLNDISNAAKDDVGSKELFIDPLPHRFHPTPSTITSSSLPSFSSSESSVNSINHSELSATDSNPALPPLMTPFIVPSKPTQSMFKTTDAIIIESDNDLRRTKRNISDLMIATNLNQRLANENQAEEEESIIRIYYDGSNALHVNIIRREVFSALFRFVEIAGKTFGGQMHGYKLPIKFEKPIYGGEKTDMVEFVGPGLMVFIVFFATMSITSMAFLSERREGIFTLFA</sequence>
<dbReference type="InterPro" id="IPR013525">
    <property type="entry name" value="ABC2_TM"/>
</dbReference>
<evidence type="ECO:0000259" key="7">
    <source>
        <dbReference type="Pfam" id="PF12698"/>
    </source>
</evidence>
<evidence type="ECO:0000256" key="5">
    <source>
        <dbReference type="ARBA" id="ARBA00023136"/>
    </source>
</evidence>
<keyword evidence="2" id="KW-1003">Cell membrane</keyword>
<evidence type="ECO:0000256" key="2">
    <source>
        <dbReference type="ARBA" id="ARBA00022475"/>
    </source>
</evidence>
<dbReference type="PANTHER" id="PTHR30294:SF38">
    <property type="entry name" value="TRANSPORT PERMEASE PROTEIN"/>
    <property type="match status" value="1"/>
</dbReference>
<dbReference type="EMBL" id="WVUK01000005">
    <property type="protein sequence ID" value="KAF7496526.1"/>
    <property type="molecule type" value="Genomic_DNA"/>
</dbReference>
<comment type="subcellular location">
    <subcellularLocation>
        <location evidence="1">Cell membrane</location>
        <topology evidence="1">Multi-pass membrane protein</topology>
    </subcellularLocation>
</comment>
<dbReference type="AlphaFoldDB" id="A0A834RGV3"/>
<protein>
    <recommendedName>
        <fullName evidence="7">ABC-2 type transporter transmembrane domain-containing protein</fullName>
    </recommendedName>
</protein>
<reference evidence="10" key="1">
    <citation type="journal article" date="2020" name="PLoS Negl. Trop. Dis.">
        <title>High-quality nuclear genome for Sarcoptes scabiei-A critical resource for a neglected parasite.</title>
        <authorList>
            <person name="Korhonen P.K."/>
            <person name="Gasser R.B."/>
            <person name="Ma G."/>
            <person name="Wang T."/>
            <person name="Stroehlein A.J."/>
            <person name="Young N.D."/>
            <person name="Ang C.S."/>
            <person name="Fernando D.D."/>
            <person name="Lu H.C."/>
            <person name="Taylor S."/>
            <person name="Reynolds S.L."/>
            <person name="Mofiz E."/>
            <person name="Najaraj S.H."/>
            <person name="Gowda H."/>
            <person name="Madugundu A."/>
            <person name="Renuse S."/>
            <person name="Holt D."/>
            <person name="Pandey A."/>
            <person name="Papenfuss A.T."/>
            <person name="Fischer K."/>
        </authorList>
    </citation>
    <scope>NUCLEOTIDE SEQUENCE [LARGE SCALE GENOMIC DNA]</scope>
</reference>
<keyword evidence="3 6" id="KW-0812">Transmembrane</keyword>
<dbReference type="PANTHER" id="PTHR30294">
    <property type="entry name" value="MEMBRANE COMPONENT OF ABC TRANSPORTER YHHJ-RELATED"/>
    <property type="match status" value="1"/>
</dbReference>
<keyword evidence="4 6" id="KW-1133">Transmembrane helix</keyword>
<gene>
    <name evidence="8" type="ORF">SSS_7709</name>
</gene>
<keyword evidence="10" id="KW-1185">Reference proteome</keyword>
<accession>A0A834RGV3</accession>
<evidence type="ECO:0000313" key="8">
    <source>
        <dbReference type="EMBL" id="KAF7496526.1"/>
    </source>
</evidence>
<reference evidence="9" key="3">
    <citation type="submission" date="2022-06" db="UniProtKB">
        <authorList>
            <consortium name="EnsemblMetazoa"/>
        </authorList>
    </citation>
    <scope>IDENTIFICATION</scope>
</reference>
<evidence type="ECO:0000256" key="1">
    <source>
        <dbReference type="ARBA" id="ARBA00004651"/>
    </source>
</evidence>
<dbReference type="Pfam" id="PF12698">
    <property type="entry name" value="ABC2_membrane_3"/>
    <property type="match status" value="1"/>
</dbReference>
<dbReference type="GO" id="GO:0005886">
    <property type="term" value="C:plasma membrane"/>
    <property type="evidence" value="ECO:0007669"/>
    <property type="project" value="UniProtKB-SubCell"/>
</dbReference>
<evidence type="ECO:0000313" key="9">
    <source>
        <dbReference type="EnsemblMetazoa" id="KAF7496526.1"/>
    </source>
</evidence>
<dbReference type="EnsemblMetazoa" id="SSS_7709s_mrna">
    <property type="protein sequence ID" value="KAF7496526.1"/>
    <property type="gene ID" value="SSS_7709"/>
</dbReference>
<evidence type="ECO:0000313" key="10">
    <source>
        <dbReference type="Proteomes" id="UP000070412"/>
    </source>
</evidence>
<evidence type="ECO:0000256" key="3">
    <source>
        <dbReference type="ARBA" id="ARBA00022692"/>
    </source>
</evidence>
<feature type="domain" description="ABC-2 type transporter transmembrane" evidence="7">
    <location>
        <begin position="191"/>
        <end position="515"/>
    </location>
</feature>
<organism evidence="8">
    <name type="scientific">Sarcoptes scabiei</name>
    <name type="common">Itch mite</name>
    <name type="synonym">Acarus scabiei</name>
    <dbReference type="NCBI Taxonomy" id="52283"/>
    <lineage>
        <taxon>Eukaryota</taxon>
        <taxon>Metazoa</taxon>
        <taxon>Ecdysozoa</taxon>
        <taxon>Arthropoda</taxon>
        <taxon>Chelicerata</taxon>
        <taxon>Arachnida</taxon>
        <taxon>Acari</taxon>
        <taxon>Acariformes</taxon>
        <taxon>Sarcoptiformes</taxon>
        <taxon>Astigmata</taxon>
        <taxon>Psoroptidia</taxon>
        <taxon>Sarcoptoidea</taxon>
        <taxon>Sarcoptidae</taxon>
        <taxon>Sarcoptinae</taxon>
        <taxon>Sarcoptes</taxon>
    </lineage>
</organism>
<dbReference type="OrthoDB" id="10255969at2759"/>
<name>A0A834RGV3_SARSC</name>
<evidence type="ECO:0000256" key="6">
    <source>
        <dbReference type="SAM" id="Phobius"/>
    </source>
</evidence>
<proteinExistence type="predicted"/>
<feature type="transmembrane region" description="Helical" evidence="6">
    <location>
        <begin position="484"/>
        <end position="507"/>
    </location>
</feature>
<dbReference type="InterPro" id="IPR051449">
    <property type="entry name" value="ABC-2_transporter_component"/>
</dbReference>
<dbReference type="GO" id="GO:0140359">
    <property type="term" value="F:ABC-type transporter activity"/>
    <property type="evidence" value="ECO:0007669"/>
    <property type="project" value="InterPro"/>
</dbReference>
<evidence type="ECO:0000256" key="4">
    <source>
        <dbReference type="ARBA" id="ARBA00022989"/>
    </source>
</evidence>
<keyword evidence="5 6" id="KW-0472">Membrane</keyword>
<reference evidence="8" key="2">
    <citation type="submission" date="2020-01" db="EMBL/GenBank/DDBJ databases">
        <authorList>
            <person name="Korhonen P.K.K."/>
            <person name="Guangxu M.G."/>
            <person name="Wang T.W."/>
            <person name="Stroehlein A.J.S."/>
            <person name="Young N.D."/>
            <person name="Ang C.-S.A."/>
            <person name="Fernando D.W.F."/>
            <person name="Lu H.L."/>
            <person name="Taylor S.T."/>
            <person name="Ehtesham M.E.M."/>
            <person name="Najaraj S.H.N."/>
            <person name="Harsha G.H.G."/>
            <person name="Madugundu A.M."/>
            <person name="Renuse S.R."/>
            <person name="Holt D.H."/>
            <person name="Pandey A.P."/>
            <person name="Papenfuss A.P."/>
            <person name="Gasser R.B.G."/>
            <person name="Fischer K.F."/>
        </authorList>
    </citation>
    <scope>NUCLEOTIDE SEQUENCE</scope>
    <source>
        <strain evidence="8">SSS_KF_BRIS2020</strain>
    </source>
</reference>